<name>A0A849B697_9BURK</name>
<dbReference type="Gene3D" id="3.40.50.1820">
    <property type="entry name" value="alpha/beta hydrolase"/>
    <property type="match status" value="1"/>
</dbReference>
<dbReference type="PANTHER" id="PTHR42776">
    <property type="entry name" value="SERINE PEPTIDASE S9 FAMILY MEMBER"/>
    <property type="match status" value="1"/>
</dbReference>
<feature type="domain" description="Peptidase S9 prolyl oligopeptidase catalytic" evidence="2">
    <location>
        <begin position="142"/>
        <end position="346"/>
    </location>
</feature>
<accession>A0A849B697</accession>
<dbReference type="PANTHER" id="PTHR42776:SF27">
    <property type="entry name" value="DIPEPTIDYL PEPTIDASE FAMILY MEMBER 6"/>
    <property type="match status" value="1"/>
</dbReference>
<organism evidence="3 4">
    <name type="scientific">Cupriavidus gilardii</name>
    <dbReference type="NCBI Taxonomy" id="82541"/>
    <lineage>
        <taxon>Bacteria</taxon>
        <taxon>Pseudomonadati</taxon>
        <taxon>Pseudomonadota</taxon>
        <taxon>Betaproteobacteria</taxon>
        <taxon>Burkholderiales</taxon>
        <taxon>Burkholderiaceae</taxon>
        <taxon>Cupriavidus</taxon>
    </lineage>
</organism>
<comment type="caution">
    <text evidence="3">The sequence shown here is derived from an EMBL/GenBank/DDBJ whole genome shotgun (WGS) entry which is preliminary data.</text>
</comment>
<proteinExistence type="predicted"/>
<evidence type="ECO:0000313" key="4">
    <source>
        <dbReference type="Proteomes" id="UP000542973"/>
    </source>
</evidence>
<dbReference type="Pfam" id="PF00326">
    <property type="entry name" value="Peptidase_S9"/>
    <property type="match status" value="1"/>
</dbReference>
<evidence type="ECO:0000313" key="3">
    <source>
        <dbReference type="EMBL" id="NNH11120.1"/>
    </source>
</evidence>
<dbReference type="AlphaFoldDB" id="A0A849B697"/>
<dbReference type="InterPro" id="IPR001375">
    <property type="entry name" value="Peptidase_S9_cat"/>
</dbReference>
<dbReference type="GO" id="GO:0006508">
    <property type="term" value="P:proteolysis"/>
    <property type="evidence" value="ECO:0007669"/>
    <property type="project" value="InterPro"/>
</dbReference>
<gene>
    <name evidence="3" type="ORF">HLB16_09540</name>
</gene>
<keyword evidence="1" id="KW-0378">Hydrolase</keyword>
<dbReference type="SUPFAM" id="SSF53474">
    <property type="entry name" value="alpha/beta-Hydrolases"/>
    <property type="match status" value="1"/>
</dbReference>
<sequence>MSSFQQRFDDPTFHEAGNLQAEEPPELPQGEPVACHRASDRWLFLVEDAAGSGLVLVDRAGERTVELFRTNRHLAEIEAGVVRDVQFTDDEGSAKTVRLLLPPGSRHDTTYPAVVWVYPGARVGPKCRHLLKPHESGQFCLHLLAAHGYIVIEPDLSIPSDLGSRNLAQCMALKVQEAVHAAVSTGLIDPGRLHVMGHSMGGWAAMALLAETDLFRSGIAMAGISNLVSFHGTFDARFRYDDDGSATSMTAMCERVFSMPGPPCEMPDRYIALSPVFAAHRINAPLIIVQGDQDYVSIGQGEEMYSALRRLGKPVRFVRYWGEGHVIAGAANIADMWTEVMEWLDEADRAAAGVQ</sequence>
<reference evidence="3 4" key="1">
    <citation type="submission" date="2020-05" db="EMBL/GenBank/DDBJ databases">
        <title>MicrobeNet Type strains.</title>
        <authorList>
            <person name="Nicholson A.C."/>
        </authorList>
    </citation>
    <scope>NUCLEOTIDE SEQUENCE [LARGE SCALE GENOMIC DNA]</scope>
    <source>
        <strain evidence="3 4">ATCC 700815</strain>
    </source>
</reference>
<protein>
    <submittedName>
        <fullName evidence="3">S9 family peptidase</fullName>
    </submittedName>
</protein>
<evidence type="ECO:0000259" key="2">
    <source>
        <dbReference type="Pfam" id="PF00326"/>
    </source>
</evidence>
<dbReference type="InterPro" id="IPR029058">
    <property type="entry name" value="AB_hydrolase_fold"/>
</dbReference>
<dbReference type="EMBL" id="JABEMD010000012">
    <property type="protein sequence ID" value="NNH11120.1"/>
    <property type="molecule type" value="Genomic_DNA"/>
</dbReference>
<dbReference type="RefSeq" id="WP_158507304.1">
    <property type="nucleotide sequence ID" value="NZ_BAAAEB010000017.1"/>
</dbReference>
<evidence type="ECO:0000256" key="1">
    <source>
        <dbReference type="ARBA" id="ARBA00022801"/>
    </source>
</evidence>
<dbReference type="GO" id="GO:0004252">
    <property type="term" value="F:serine-type endopeptidase activity"/>
    <property type="evidence" value="ECO:0007669"/>
    <property type="project" value="TreeGrafter"/>
</dbReference>
<dbReference type="Proteomes" id="UP000542973">
    <property type="component" value="Unassembled WGS sequence"/>
</dbReference>